<gene>
    <name evidence="2" type="ORF">NCTC11179_03152</name>
</gene>
<proteinExistence type="predicted"/>
<dbReference type="Pfam" id="PF04306">
    <property type="entry name" value="DUF456"/>
    <property type="match status" value="1"/>
</dbReference>
<feature type="transmembrane region" description="Helical" evidence="1">
    <location>
        <begin position="88"/>
        <end position="113"/>
    </location>
</feature>
<feature type="transmembrane region" description="Helical" evidence="1">
    <location>
        <begin position="133"/>
        <end position="159"/>
    </location>
</feature>
<feature type="transmembrane region" description="Helical" evidence="1">
    <location>
        <begin position="49"/>
        <end position="68"/>
    </location>
</feature>
<dbReference type="AlphaFoldDB" id="A0A378U2Y2"/>
<dbReference type="PANTHER" id="PTHR39165:SF1">
    <property type="entry name" value="DUF456 DOMAIN-CONTAINING PROTEIN"/>
    <property type="match status" value="1"/>
</dbReference>
<keyword evidence="1" id="KW-1133">Transmembrane helix</keyword>
<keyword evidence="1" id="KW-0472">Membrane</keyword>
<keyword evidence="3" id="KW-1185">Reference proteome</keyword>
<accession>A0A378U2Y2</accession>
<protein>
    <submittedName>
        <fullName evidence="2">Protein of uncharacterized function (DUF456)</fullName>
    </submittedName>
</protein>
<dbReference type="PANTHER" id="PTHR39165">
    <property type="entry name" value="IG HYPOTHETICAL 17883"/>
    <property type="match status" value="1"/>
</dbReference>
<dbReference type="EMBL" id="UGQL01000002">
    <property type="protein sequence ID" value="STZ69639.1"/>
    <property type="molecule type" value="Genomic_DNA"/>
</dbReference>
<organism evidence="2 3">
    <name type="scientific">Myroides odoratus</name>
    <name type="common">Flavobacterium odoratum</name>
    <dbReference type="NCBI Taxonomy" id="256"/>
    <lineage>
        <taxon>Bacteria</taxon>
        <taxon>Pseudomonadati</taxon>
        <taxon>Bacteroidota</taxon>
        <taxon>Flavobacteriia</taxon>
        <taxon>Flavobacteriales</taxon>
        <taxon>Flavobacteriaceae</taxon>
        <taxon>Myroides</taxon>
    </lineage>
</organism>
<reference evidence="2 3" key="1">
    <citation type="submission" date="2018-06" db="EMBL/GenBank/DDBJ databases">
        <authorList>
            <consortium name="Pathogen Informatics"/>
            <person name="Doyle S."/>
        </authorList>
    </citation>
    <scope>NUCLEOTIDE SEQUENCE [LARGE SCALE GENOMIC DNA]</scope>
    <source>
        <strain evidence="2 3">NCTC11179</strain>
    </source>
</reference>
<dbReference type="RefSeq" id="WP_115092316.1">
    <property type="nucleotide sequence ID" value="NZ_CP068107.1"/>
</dbReference>
<dbReference type="Proteomes" id="UP000255024">
    <property type="component" value="Unassembled WGS sequence"/>
</dbReference>
<dbReference type="InterPro" id="IPR007403">
    <property type="entry name" value="DUF456"/>
</dbReference>
<evidence type="ECO:0000256" key="1">
    <source>
        <dbReference type="SAM" id="Phobius"/>
    </source>
</evidence>
<name>A0A378U2Y2_MYROD</name>
<keyword evidence="1" id="KW-0812">Transmembrane</keyword>
<evidence type="ECO:0000313" key="3">
    <source>
        <dbReference type="Proteomes" id="UP000255024"/>
    </source>
</evidence>
<sequence length="167" mass="17848">MDYFLLILSLLLLIFGIIGSVLPALPGPPVSWLGILCLYFVDGVEISSIALWGSLLITIVVSILDYVIPAQGTKRFGGSKYGVWGTNIGLIIGIIAPIPFGFILGPFLGALIGELILDSRDISRALKAAIGSFIGFLASTFLKVVLGIAFLIWGVLLIIQKFSAYSF</sequence>
<evidence type="ECO:0000313" key="2">
    <source>
        <dbReference type="EMBL" id="STZ69639.1"/>
    </source>
</evidence>